<organism evidence="2 3">
    <name type="scientific">Gossypium australe</name>
    <dbReference type="NCBI Taxonomy" id="47621"/>
    <lineage>
        <taxon>Eukaryota</taxon>
        <taxon>Viridiplantae</taxon>
        <taxon>Streptophyta</taxon>
        <taxon>Embryophyta</taxon>
        <taxon>Tracheophyta</taxon>
        <taxon>Spermatophyta</taxon>
        <taxon>Magnoliopsida</taxon>
        <taxon>eudicotyledons</taxon>
        <taxon>Gunneridae</taxon>
        <taxon>Pentapetalae</taxon>
        <taxon>rosids</taxon>
        <taxon>malvids</taxon>
        <taxon>Malvales</taxon>
        <taxon>Malvaceae</taxon>
        <taxon>Malvoideae</taxon>
        <taxon>Gossypium</taxon>
    </lineage>
</organism>
<protein>
    <submittedName>
        <fullName evidence="2">Polynucleotide 5'-hydroxyl-kinase NOL9</fullName>
    </submittedName>
</protein>
<evidence type="ECO:0000313" key="2">
    <source>
        <dbReference type="EMBL" id="KAA3460688.1"/>
    </source>
</evidence>
<name>A0A5B6UTU1_9ROSI</name>
<sequence>MITESLNLQRVKHSAIYKLDGPVEQAYKTFWGLARVNTRIVRGIDTFKGVLYVITPVPPSTLEKVNLFLQGFIQIPTCLLQVKRCRSPYVTSNVLSDRKVHPKKGKGMQMLCFKFQTC</sequence>
<gene>
    <name evidence="2" type="ORF">EPI10_027327</name>
</gene>
<dbReference type="InterPro" id="IPR057570">
    <property type="entry name" value="NOL9_C"/>
</dbReference>
<dbReference type="EMBL" id="SMMG02000009">
    <property type="protein sequence ID" value="KAA3460688.1"/>
    <property type="molecule type" value="Genomic_DNA"/>
</dbReference>
<evidence type="ECO:0000259" key="1">
    <source>
        <dbReference type="Pfam" id="PF25467"/>
    </source>
</evidence>
<keyword evidence="2" id="KW-0418">Kinase</keyword>
<accession>A0A5B6UTU1</accession>
<reference evidence="3" key="1">
    <citation type="journal article" date="2019" name="Plant Biotechnol. J.">
        <title>Genome sequencing of the Australian wild diploid species Gossypium australe highlights disease resistance and delayed gland morphogenesis.</title>
        <authorList>
            <person name="Cai Y."/>
            <person name="Cai X."/>
            <person name="Wang Q."/>
            <person name="Wang P."/>
            <person name="Zhang Y."/>
            <person name="Cai C."/>
            <person name="Xu Y."/>
            <person name="Wang K."/>
            <person name="Zhou Z."/>
            <person name="Wang C."/>
            <person name="Geng S."/>
            <person name="Li B."/>
            <person name="Dong Q."/>
            <person name="Hou Y."/>
            <person name="Wang H."/>
            <person name="Ai P."/>
            <person name="Liu Z."/>
            <person name="Yi F."/>
            <person name="Sun M."/>
            <person name="An G."/>
            <person name="Cheng J."/>
            <person name="Zhang Y."/>
            <person name="Shi Q."/>
            <person name="Xie Y."/>
            <person name="Shi X."/>
            <person name="Chang Y."/>
            <person name="Huang F."/>
            <person name="Chen Y."/>
            <person name="Hong S."/>
            <person name="Mi L."/>
            <person name="Sun Q."/>
            <person name="Zhang L."/>
            <person name="Zhou B."/>
            <person name="Peng R."/>
            <person name="Zhang X."/>
            <person name="Liu F."/>
        </authorList>
    </citation>
    <scope>NUCLEOTIDE SEQUENCE [LARGE SCALE GENOMIC DNA]</scope>
    <source>
        <strain evidence="3">cv. PA1801</strain>
    </source>
</reference>
<keyword evidence="2" id="KW-0808">Transferase</keyword>
<keyword evidence="3" id="KW-1185">Reference proteome</keyword>
<dbReference type="Pfam" id="PF25467">
    <property type="entry name" value="NOL9_C"/>
    <property type="match status" value="1"/>
</dbReference>
<dbReference type="GO" id="GO:0016301">
    <property type="term" value="F:kinase activity"/>
    <property type="evidence" value="ECO:0007669"/>
    <property type="project" value="UniProtKB-KW"/>
</dbReference>
<comment type="caution">
    <text evidence="2">The sequence shown here is derived from an EMBL/GenBank/DDBJ whole genome shotgun (WGS) entry which is preliminary data.</text>
</comment>
<feature type="domain" description="NOL9 C-terminal" evidence="1">
    <location>
        <begin position="40"/>
        <end position="76"/>
    </location>
</feature>
<proteinExistence type="predicted"/>
<dbReference type="AlphaFoldDB" id="A0A5B6UTU1"/>
<evidence type="ECO:0000313" key="3">
    <source>
        <dbReference type="Proteomes" id="UP000325315"/>
    </source>
</evidence>
<dbReference type="OrthoDB" id="2405412at2759"/>
<dbReference type="Proteomes" id="UP000325315">
    <property type="component" value="Unassembled WGS sequence"/>
</dbReference>